<protein>
    <submittedName>
        <fullName evidence="4">SLC16A2</fullName>
    </submittedName>
</protein>
<feature type="domain" description="Major facilitator superfamily (MFS) profile" evidence="3">
    <location>
        <begin position="236"/>
        <end position="513"/>
    </location>
</feature>
<feature type="transmembrane region" description="Helical" evidence="2">
    <location>
        <begin position="93"/>
        <end position="114"/>
    </location>
</feature>
<proteinExistence type="predicted"/>
<dbReference type="EMBL" id="CP092879">
    <property type="protein sequence ID" value="UYV79357.1"/>
    <property type="molecule type" value="Genomic_DNA"/>
</dbReference>
<reference evidence="4 5" key="1">
    <citation type="submission" date="2022-01" db="EMBL/GenBank/DDBJ databases">
        <title>A chromosomal length assembly of Cordylochernes scorpioides.</title>
        <authorList>
            <person name="Zeh D."/>
            <person name="Zeh J."/>
        </authorList>
    </citation>
    <scope>NUCLEOTIDE SEQUENCE [LARGE SCALE GENOMIC DNA]</scope>
    <source>
        <strain evidence="4">IN4F17</strain>
        <tissue evidence="4">Whole Body</tissue>
    </source>
</reference>
<evidence type="ECO:0000256" key="1">
    <source>
        <dbReference type="ARBA" id="ARBA00004141"/>
    </source>
</evidence>
<dbReference type="InterPro" id="IPR011701">
    <property type="entry name" value="MFS"/>
</dbReference>
<dbReference type="PROSITE" id="PS50850">
    <property type="entry name" value="MFS"/>
    <property type="match status" value="1"/>
</dbReference>
<dbReference type="InterPro" id="IPR020846">
    <property type="entry name" value="MFS_dom"/>
</dbReference>
<dbReference type="Proteomes" id="UP001235939">
    <property type="component" value="Chromosome 17"/>
</dbReference>
<accession>A0ABY6LG13</accession>
<dbReference type="Gene3D" id="1.20.1250.20">
    <property type="entry name" value="MFS general substrate transporter like domains"/>
    <property type="match status" value="2"/>
</dbReference>
<feature type="transmembrane region" description="Helical" evidence="2">
    <location>
        <begin position="410"/>
        <end position="433"/>
    </location>
</feature>
<dbReference type="SUPFAM" id="SSF103473">
    <property type="entry name" value="MFS general substrate transporter"/>
    <property type="match status" value="2"/>
</dbReference>
<dbReference type="PANTHER" id="PTHR11360">
    <property type="entry name" value="MONOCARBOXYLATE TRANSPORTER"/>
    <property type="match status" value="1"/>
</dbReference>
<name>A0ABY6LG13_9ARAC</name>
<evidence type="ECO:0000313" key="4">
    <source>
        <dbReference type="EMBL" id="UYV79357.1"/>
    </source>
</evidence>
<keyword evidence="2" id="KW-0812">Transmembrane</keyword>
<dbReference type="InterPro" id="IPR036259">
    <property type="entry name" value="MFS_trans_sf"/>
</dbReference>
<keyword evidence="2" id="KW-1133">Transmembrane helix</keyword>
<feature type="transmembrane region" description="Helical" evidence="2">
    <location>
        <begin position="152"/>
        <end position="170"/>
    </location>
</feature>
<comment type="subcellular location">
    <subcellularLocation>
        <location evidence="1">Membrane</location>
        <topology evidence="1">Multi-pass membrane protein</topology>
    </subcellularLocation>
</comment>
<dbReference type="InterPro" id="IPR050327">
    <property type="entry name" value="Proton-linked_MCT"/>
</dbReference>
<gene>
    <name evidence="4" type="ORF">LAZ67_17002276</name>
</gene>
<keyword evidence="2" id="KW-0472">Membrane</keyword>
<keyword evidence="5" id="KW-1185">Reference proteome</keyword>
<feature type="transmembrane region" description="Helical" evidence="2">
    <location>
        <begin position="58"/>
        <end position="81"/>
    </location>
</feature>
<evidence type="ECO:0000313" key="5">
    <source>
        <dbReference type="Proteomes" id="UP001235939"/>
    </source>
</evidence>
<sequence length="513" mass="55963">MSEEEKQSRGEGEQSAVVCGVEHFFSHFINRLEIFKIFINKCFIQQESIWLQAYCPAYVYKMGVACAAWVGSVAIGTTFFLSPFASVLTDRMGVCKTAVVGGVLAAGGLLGSSFVRDPRLLYLTYGALLGAGGSLAYTPSLVVLGQYFRQRLGLANGLVTAGSSAFTMALPPLLSHILDRLGLAATFQILSLLMCTIILSALAFRPLKQPMATPLTVSPEPRRIINRSNWRNRRYVLWTLSIPLALFGYFVPYVHLKPSRDIPLQKSSKNSLDRYVYKTTKTDVFWKCDARINRKDIADSVGGKAPGEEIEGRRRQGYTDDLKQWTGRHTYEEMKRMLEEIQHVRDILPNSVNGGWLVTCIGLTSGVGRLLFGKLADRPGVNPIVLQQISFALIGVVTMTLTLANSMPSLMVICLLLGLGDGCFISLLGPIAFELVGQEGASQAIGFLLGMCAVPLTVGPPIAGYLYDRLGNYTLAFLLAGVPPLVGAALMFIIHRMPVPAPETSSSTPPKDL</sequence>
<feature type="transmembrane region" description="Helical" evidence="2">
    <location>
        <begin position="354"/>
        <end position="372"/>
    </location>
</feature>
<dbReference type="PANTHER" id="PTHR11360:SF312">
    <property type="entry name" value="KARMOISIN, ISOFORM B"/>
    <property type="match status" value="1"/>
</dbReference>
<feature type="transmembrane region" description="Helical" evidence="2">
    <location>
        <begin position="120"/>
        <end position="145"/>
    </location>
</feature>
<feature type="transmembrane region" description="Helical" evidence="2">
    <location>
        <begin position="445"/>
        <end position="467"/>
    </location>
</feature>
<feature type="transmembrane region" description="Helical" evidence="2">
    <location>
        <begin position="473"/>
        <end position="494"/>
    </location>
</feature>
<feature type="transmembrane region" description="Helical" evidence="2">
    <location>
        <begin position="384"/>
        <end position="404"/>
    </location>
</feature>
<organism evidence="4 5">
    <name type="scientific">Cordylochernes scorpioides</name>
    <dbReference type="NCBI Taxonomy" id="51811"/>
    <lineage>
        <taxon>Eukaryota</taxon>
        <taxon>Metazoa</taxon>
        <taxon>Ecdysozoa</taxon>
        <taxon>Arthropoda</taxon>
        <taxon>Chelicerata</taxon>
        <taxon>Arachnida</taxon>
        <taxon>Pseudoscorpiones</taxon>
        <taxon>Cheliferoidea</taxon>
        <taxon>Chernetidae</taxon>
        <taxon>Cordylochernes</taxon>
    </lineage>
</organism>
<evidence type="ECO:0000259" key="3">
    <source>
        <dbReference type="PROSITE" id="PS50850"/>
    </source>
</evidence>
<evidence type="ECO:0000256" key="2">
    <source>
        <dbReference type="SAM" id="Phobius"/>
    </source>
</evidence>
<dbReference type="Pfam" id="PF07690">
    <property type="entry name" value="MFS_1"/>
    <property type="match status" value="2"/>
</dbReference>
<feature type="transmembrane region" description="Helical" evidence="2">
    <location>
        <begin position="235"/>
        <end position="254"/>
    </location>
</feature>
<feature type="transmembrane region" description="Helical" evidence="2">
    <location>
        <begin position="182"/>
        <end position="204"/>
    </location>
</feature>